<evidence type="ECO:0000256" key="7">
    <source>
        <dbReference type="ARBA" id="ARBA00022786"/>
    </source>
</evidence>
<dbReference type="InterPro" id="IPR038765">
    <property type="entry name" value="Papain-like_cys_pep_sf"/>
</dbReference>
<dbReference type="VEuPathDB" id="FungiDB:TRICI_001515"/>
<dbReference type="GO" id="GO:0036503">
    <property type="term" value="P:ERAD pathway"/>
    <property type="evidence" value="ECO:0007669"/>
    <property type="project" value="TreeGrafter"/>
</dbReference>
<feature type="domain" description="C2H2-type" evidence="13">
    <location>
        <begin position="280"/>
        <end position="302"/>
    </location>
</feature>
<evidence type="ECO:0000256" key="9">
    <source>
        <dbReference type="ARBA" id="ARBA00022807"/>
    </source>
</evidence>
<keyword evidence="15" id="KW-1185">Reference proteome</keyword>
<evidence type="ECO:0000313" key="14">
    <source>
        <dbReference type="EMBL" id="KAA8916327.1"/>
    </source>
</evidence>
<keyword evidence="8 11" id="KW-0378">Hydrolase</keyword>
<keyword evidence="4" id="KW-0645">Protease</keyword>
<dbReference type="InterPro" id="IPR013087">
    <property type="entry name" value="Znf_C2H2_type"/>
</dbReference>
<evidence type="ECO:0000256" key="3">
    <source>
        <dbReference type="ARBA" id="ARBA00022490"/>
    </source>
</evidence>
<evidence type="ECO:0000256" key="8">
    <source>
        <dbReference type="ARBA" id="ARBA00022801"/>
    </source>
</evidence>
<evidence type="ECO:0000256" key="10">
    <source>
        <dbReference type="ARBA" id="ARBA00022833"/>
    </source>
</evidence>
<comment type="caution">
    <text evidence="14">The sequence shown here is derived from an EMBL/GenBank/DDBJ whole genome shotgun (WGS) entry which is preliminary data.</text>
</comment>
<evidence type="ECO:0000256" key="6">
    <source>
        <dbReference type="ARBA" id="ARBA00022771"/>
    </source>
</evidence>
<dbReference type="InterPro" id="IPR048857">
    <property type="entry name" value="OTU1_Ubl"/>
</dbReference>
<keyword evidence="3 11" id="KW-0963">Cytoplasm</keyword>
<dbReference type="GO" id="GO:0030968">
    <property type="term" value="P:endoplasmic reticulum unfolded protein response"/>
    <property type="evidence" value="ECO:0007669"/>
    <property type="project" value="TreeGrafter"/>
</dbReference>
<dbReference type="Gene3D" id="3.10.20.90">
    <property type="entry name" value="Phosphatidylinositol 3-kinase Catalytic Subunit, Chain A, domain 1"/>
    <property type="match status" value="1"/>
</dbReference>
<name>A0A642V9T9_9ASCO</name>
<dbReference type="EMBL" id="SWFS01000108">
    <property type="protein sequence ID" value="KAA8916327.1"/>
    <property type="molecule type" value="Genomic_DNA"/>
</dbReference>
<protein>
    <recommendedName>
        <fullName evidence="11">Ubiquitin thioesterase OTU</fullName>
        <ecNumber evidence="11">3.4.19.12</ecNumber>
    </recommendedName>
</protein>
<dbReference type="InterPro" id="IPR057766">
    <property type="entry name" value="Znf-C2H2_OTU1-like_C"/>
</dbReference>
<dbReference type="CDD" id="cd22745">
    <property type="entry name" value="OTU_OTU1"/>
    <property type="match status" value="1"/>
</dbReference>
<evidence type="ECO:0000259" key="13">
    <source>
        <dbReference type="PROSITE" id="PS00028"/>
    </source>
</evidence>
<keyword evidence="6" id="KW-0863">Zinc-finger</keyword>
<comment type="subcellular location">
    <subcellularLocation>
        <location evidence="2 11">Cytoplasm</location>
    </subcellularLocation>
</comment>
<evidence type="ECO:0000256" key="1">
    <source>
        <dbReference type="ARBA" id="ARBA00000707"/>
    </source>
</evidence>
<keyword evidence="7 11" id="KW-0833">Ubl conjugation pathway</keyword>
<evidence type="ECO:0000313" key="15">
    <source>
        <dbReference type="Proteomes" id="UP000761534"/>
    </source>
</evidence>
<dbReference type="AlphaFoldDB" id="A0A642V9T9"/>
<dbReference type="Proteomes" id="UP000761534">
    <property type="component" value="Unassembled WGS sequence"/>
</dbReference>
<dbReference type="GO" id="GO:0004843">
    <property type="term" value="F:cysteine-type deubiquitinase activity"/>
    <property type="evidence" value="ECO:0007669"/>
    <property type="project" value="UniProtKB-UniRule"/>
</dbReference>
<dbReference type="PANTHER" id="PTHR13312">
    <property type="entry name" value="HIV-INDUCED PROTEIN-7-LIKE PROTEASE"/>
    <property type="match status" value="1"/>
</dbReference>
<reference evidence="14" key="1">
    <citation type="journal article" date="2019" name="G3 (Bethesda)">
        <title>Genome Assemblies of Two Rare Opportunistic Yeast Pathogens: Diutina rugosa (syn. Candida rugosa) and Trichomonascus ciferrii (syn. Candida ciferrii).</title>
        <authorList>
            <person name="Mixao V."/>
            <person name="Saus E."/>
            <person name="Hansen A.P."/>
            <person name="Lass-Florl C."/>
            <person name="Gabaldon T."/>
        </authorList>
    </citation>
    <scope>NUCLEOTIDE SEQUENCE</scope>
    <source>
        <strain evidence="14">CBS 4856</strain>
    </source>
</reference>
<feature type="region of interest" description="Disordered" evidence="12">
    <location>
        <begin position="78"/>
        <end position="98"/>
    </location>
</feature>
<organism evidence="14 15">
    <name type="scientific">Trichomonascus ciferrii</name>
    <dbReference type="NCBI Taxonomy" id="44093"/>
    <lineage>
        <taxon>Eukaryota</taxon>
        <taxon>Fungi</taxon>
        <taxon>Dikarya</taxon>
        <taxon>Ascomycota</taxon>
        <taxon>Saccharomycotina</taxon>
        <taxon>Dipodascomycetes</taxon>
        <taxon>Dipodascales</taxon>
        <taxon>Trichomonascaceae</taxon>
        <taxon>Trichomonascus</taxon>
        <taxon>Trichomonascus ciferrii complex</taxon>
    </lineage>
</organism>
<dbReference type="Pfam" id="PF24560">
    <property type="entry name" value="zf-C2H2_OTU1_C"/>
    <property type="match status" value="1"/>
</dbReference>
<dbReference type="GO" id="GO:0005634">
    <property type="term" value="C:nucleus"/>
    <property type="evidence" value="ECO:0007669"/>
    <property type="project" value="TreeGrafter"/>
</dbReference>
<evidence type="ECO:0000256" key="5">
    <source>
        <dbReference type="ARBA" id="ARBA00022723"/>
    </source>
</evidence>
<dbReference type="SUPFAM" id="SSF54001">
    <property type="entry name" value="Cysteine proteinases"/>
    <property type="match status" value="1"/>
</dbReference>
<comment type="function">
    <text evidence="11">Hydrolase that can remove conjugated ubiquitin from proteins and may therefore play an important regulatory role at the level of protein turnover by preventing degradation.</text>
</comment>
<sequence length="308" mass="33738">MKLKLQLPKKTQVVDLETGATLGALFEQIDGTVSKIKFGFPPKAATIDDPSVTLESLGIKHGEQLNIELQDAVYEGGSENVSKKQEASSSQKMVNDPNAPPTVPCGGGYLKLRVMEDDNSCMFASIGYAMFKNVNTMFELRNIIADAIRADPVEYNDAILGKKASDYINWILKETSWGGAIELSILSKHFNVTICCLDVSTLQIHHFNPGQTSFIMVVYSGIHYDAVALSMTEDDVGVPDQTVFQTDETGLQVLEAVKTLGQKLKDKHYYTDTASFQIKCNNCGQILKGEKEATQHAMSTGHSNFGEV</sequence>
<accession>A0A642V9T9</accession>
<gene>
    <name evidence="14" type="ORF">TRICI_001515</name>
</gene>
<comment type="catalytic activity">
    <reaction evidence="1 11">
        <text>Thiol-dependent hydrolysis of ester, thioester, amide, peptide and isopeptide bonds formed by the C-terminal Gly of ubiquitin (a 76-residue protein attached to proteins as an intracellular targeting signal).</text>
        <dbReference type="EC" id="3.4.19.12"/>
    </reaction>
</comment>
<dbReference type="GO" id="GO:0005829">
    <property type="term" value="C:cytosol"/>
    <property type="evidence" value="ECO:0007669"/>
    <property type="project" value="TreeGrafter"/>
</dbReference>
<evidence type="ECO:0000256" key="12">
    <source>
        <dbReference type="SAM" id="MobiDB-lite"/>
    </source>
</evidence>
<evidence type="ECO:0000256" key="11">
    <source>
        <dbReference type="RuleBase" id="RU367104"/>
    </source>
</evidence>
<dbReference type="PROSITE" id="PS00028">
    <property type="entry name" value="ZINC_FINGER_C2H2_1"/>
    <property type="match status" value="1"/>
</dbReference>
<dbReference type="PANTHER" id="PTHR13312:SF0">
    <property type="entry name" value="UBIQUITIN THIOESTERASE OTU1"/>
    <property type="match status" value="1"/>
</dbReference>
<dbReference type="GO" id="GO:0008270">
    <property type="term" value="F:zinc ion binding"/>
    <property type="evidence" value="ECO:0007669"/>
    <property type="project" value="UniProtKB-KW"/>
</dbReference>
<keyword evidence="9 11" id="KW-0788">Thiol protease</keyword>
<keyword evidence="5" id="KW-0479">Metal-binding</keyword>
<dbReference type="FunFam" id="3.90.70.80:FF:000016">
    <property type="entry name" value="Putative ubiquitin thioesterase otu1"/>
    <property type="match status" value="1"/>
</dbReference>
<evidence type="ECO:0000256" key="2">
    <source>
        <dbReference type="ARBA" id="ARBA00004496"/>
    </source>
</evidence>
<dbReference type="Pfam" id="PF21403">
    <property type="entry name" value="OTU1_UBXL"/>
    <property type="match status" value="1"/>
</dbReference>
<dbReference type="Pfam" id="PF02338">
    <property type="entry name" value="OTU"/>
    <property type="match status" value="1"/>
</dbReference>
<proteinExistence type="predicted"/>
<dbReference type="InterPro" id="IPR003323">
    <property type="entry name" value="OTU_dom"/>
</dbReference>
<dbReference type="EC" id="3.4.19.12" evidence="11"/>
<dbReference type="GO" id="GO:0016579">
    <property type="term" value="P:protein deubiquitination"/>
    <property type="evidence" value="ECO:0007669"/>
    <property type="project" value="TreeGrafter"/>
</dbReference>
<keyword evidence="10" id="KW-0862">Zinc</keyword>
<evidence type="ECO:0000256" key="4">
    <source>
        <dbReference type="ARBA" id="ARBA00022670"/>
    </source>
</evidence>
<dbReference type="OrthoDB" id="65596at2759"/>
<dbReference type="Gene3D" id="3.90.70.80">
    <property type="match status" value="1"/>
</dbReference>